<protein>
    <submittedName>
        <fullName evidence="6">Pirin family protein</fullName>
    </submittedName>
</protein>
<dbReference type="EMBL" id="PHFL01000066">
    <property type="protein sequence ID" value="RFM23370.1"/>
    <property type="molecule type" value="Genomic_DNA"/>
</dbReference>
<feature type="binding site" evidence="2">
    <location>
        <position position="112"/>
    </location>
    <ligand>
        <name>Fe cation</name>
        <dbReference type="ChEBI" id="CHEBI:24875"/>
    </ligand>
</feature>
<dbReference type="PIRSF" id="PIRSF006232">
    <property type="entry name" value="Pirin"/>
    <property type="match status" value="1"/>
</dbReference>
<dbReference type="AlphaFoldDB" id="A0A395LXS7"/>
<dbReference type="Pfam" id="PF05726">
    <property type="entry name" value="Pirin_C"/>
    <property type="match status" value="1"/>
</dbReference>
<dbReference type="InterPro" id="IPR012093">
    <property type="entry name" value="Pirin"/>
</dbReference>
<comment type="similarity">
    <text evidence="1 3">Belongs to the pirin family.</text>
</comment>
<evidence type="ECO:0000313" key="6">
    <source>
        <dbReference type="EMBL" id="RFM23370.1"/>
    </source>
</evidence>
<keyword evidence="2" id="KW-0479">Metal-binding</keyword>
<dbReference type="PANTHER" id="PTHR13903:SF31">
    <property type="entry name" value="CUPIN-DOMAIN CONTAINING PROTEIN"/>
    <property type="match status" value="1"/>
</dbReference>
<evidence type="ECO:0000256" key="1">
    <source>
        <dbReference type="ARBA" id="ARBA00008416"/>
    </source>
</evidence>
<proteinExistence type="inferred from homology"/>
<dbReference type="CDD" id="cd02909">
    <property type="entry name" value="cupin_pirin_N"/>
    <property type="match status" value="1"/>
</dbReference>
<evidence type="ECO:0000259" key="5">
    <source>
        <dbReference type="Pfam" id="PF05726"/>
    </source>
</evidence>
<evidence type="ECO:0000313" key="7">
    <source>
        <dbReference type="Proteomes" id="UP000266389"/>
    </source>
</evidence>
<evidence type="ECO:0000256" key="2">
    <source>
        <dbReference type="PIRSR" id="PIRSR006232-1"/>
    </source>
</evidence>
<dbReference type="InterPro" id="IPR003829">
    <property type="entry name" value="Pirin_N_dom"/>
</dbReference>
<sequence>MNRVSEGTRASIHEILPVVSVMEGEGFLVHRPFPRWGLSYIDPFLLLDEFGPVKFAPGEAKGTGAHPHKGFEILSYILKGGFCHQDSLGNLAVLNEGDVQLMTAGRGIVHKEQPIDEVKQNGGWMHGFQVWINLPAQKKNLQPSYQDIRAAQIPVYVSAEGNVKIKVIVGEAFGVRSPIQMQTPIEYHHYFLKPNAQVTIPVKHTYNTFLYPVAGSFMLNDCEEIARGAVPLLAKDGDHITVGNASNTLAEFIFFSGEPLGESVARYGPFVMNTEEELHQAFREYQCGAMGELNDEVA</sequence>
<keyword evidence="2" id="KW-0408">Iron</keyword>
<dbReference type="Gene3D" id="2.60.120.10">
    <property type="entry name" value="Jelly Rolls"/>
    <property type="match status" value="2"/>
</dbReference>
<dbReference type="PANTHER" id="PTHR13903">
    <property type="entry name" value="PIRIN-RELATED"/>
    <property type="match status" value="1"/>
</dbReference>
<reference evidence="6 7" key="1">
    <citation type="journal article" date="2011" name="ISME J.">
        <title>Community ecology of hot spring cyanobacterial mats: predominant populations and their functional potential.</title>
        <authorList>
            <person name="Klatt C.G."/>
            <person name="Wood J.M."/>
            <person name="Rusch D.B."/>
            <person name="Bateson M.M."/>
            <person name="Hamamura N."/>
            <person name="Heidelberg J.F."/>
            <person name="Grossman A.R."/>
            <person name="Bhaya D."/>
            <person name="Cohan F.M."/>
            <person name="Kuhl M."/>
            <person name="Bryant D.A."/>
            <person name="Ward D.M."/>
        </authorList>
    </citation>
    <scope>NUCLEOTIDE SEQUENCE [LARGE SCALE GENOMIC DNA]</scope>
    <source>
        <strain evidence="6">OS</strain>
    </source>
</reference>
<evidence type="ECO:0000256" key="3">
    <source>
        <dbReference type="RuleBase" id="RU003457"/>
    </source>
</evidence>
<dbReference type="Proteomes" id="UP000266389">
    <property type="component" value="Unassembled WGS sequence"/>
</dbReference>
<accession>A0A395LXS7</accession>
<dbReference type="GO" id="GO:0046872">
    <property type="term" value="F:metal ion binding"/>
    <property type="evidence" value="ECO:0007669"/>
    <property type="project" value="UniProtKB-KW"/>
</dbReference>
<comment type="caution">
    <text evidence="6">The sequence shown here is derived from an EMBL/GenBank/DDBJ whole genome shotgun (WGS) entry which is preliminary data.</text>
</comment>
<evidence type="ECO:0000259" key="4">
    <source>
        <dbReference type="Pfam" id="PF02678"/>
    </source>
</evidence>
<comment type="cofactor">
    <cofactor evidence="2">
        <name>Fe cation</name>
        <dbReference type="ChEBI" id="CHEBI:24875"/>
    </cofactor>
    <text evidence="2">Binds 1 Fe cation per subunit.</text>
</comment>
<name>A0A395LXS7_9BACT</name>
<dbReference type="InterPro" id="IPR008778">
    <property type="entry name" value="Pirin_C_dom"/>
</dbReference>
<feature type="binding site" evidence="2">
    <location>
        <position position="66"/>
    </location>
    <ligand>
        <name>Fe cation</name>
        <dbReference type="ChEBI" id="CHEBI:24875"/>
    </ligand>
</feature>
<dbReference type="Pfam" id="PF02678">
    <property type="entry name" value="Pirin"/>
    <property type="match status" value="1"/>
</dbReference>
<dbReference type="SUPFAM" id="SSF51182">
    <property type="entry name" value="RmlC-like cupins"/>
    <property type="match status" value="1"/>
</dbReference>
<dbReference type="CDD" id="cd02247">
    <property type="entry name" value="cupin_pirin_C"/>
    <property type="match status" value="1"/>
</dbReference>
<feature type="domain" description="Pirin C-terminal" evidence="5">
    <location>
        <begin position="189"/>
        <end position="290"/>
    </location>
</feature>
<feature type="binding site" evidence="2">
    <location>
        <position position="110"/>
    </location>
    <ligand>
        <name>Fe cation</name>
        <dbReference type="ChEBI" id="CHEBI:24875"/>
    </ligand>
</feature>
<organism evidence="6 7">
    <name type="scientific">Candidatus Thermochlorobacter aerophilus</name>
    <dbReference type="NCBI Taxonomy" id="1868324"/>
    <lineage>
        <taxon>Bacteria</taxon>
        <taxon>Pseudomonadati</taxon>
        <taxon>Chlorobiota</taxon>
        <taxon>Chlorobiia</taxon>
        <taxon>Chlorobiales</taxon>
        <taxon>Candidatus Thermochlorobacteriaceae</taxon>
        <taxon>Candidatus Thermochlorobacter</taxon>
    </lineage>
</organism>
<gene>
    <name evidence="6" type="ORF">D0433_11250</name>
</gene>
<feature type="binding site" evidence="2">
    <location>
        <position position="68"/>
    </location>
    <ligand>
        <name>Fe cation</name>
        <dbReference type="ChEBI" id="CHEBI:24875"/>
    </ligand>
</feature>
<dbReference type="InterPro" id="IPR011051">
    <property type="entry name" value="RmlC_Cupin_sf"/>
</dbReference>
<dbReference type="InterPro" id="IPR014710">
    <property type="entry name" value="RmlC-like_jellyroll"/>
</dbReference>
<feature type="domain" description="Pirin N-terminal" evidence="4">
    <location>
        <begin position="37"/>
        <end position="132"/>
    </location>
</feature>